<dbReference type="Proteomes" id="UP000475862">
    <property type="component" value="Unassembled WGS sequence"/>
</dbReference>
<reference evidence="1 2" key="1">
    <citation type="submission" date="2019-08" db="EMBL/GenBank/DDBJ databases">
        <title>The genome of the soybean aphid Biotype 1, its phylome, world population structure and adaptation to the North American continent.</title>
        <authorList>
            <person name="Giordano R."/>
            <person name="Donthu R.K."/>
            <person name="Hernandez A.G."/>
            <person name="Wright C.L."/>
            <person name="Zimin A.V."/>
        </authorList>
    </citation>
    <scope>NUCLEOTIDE SEQUENCE [LARGE SCALE GENOMIC DNA]</scope>
    <source>
        <tissue evidence="1">Whole aphids</tissue>
    </source>
</reference>
<keyword evidence="2" id="KW-1185">Reference proteome</keyword>
<dbReference type="AlphaFoldDB" id="A0A6G0T2A0"/>
<comment type="caution">
    <text evidence="1">The sequence shown here is derived from an EMBL/GenBank/DDBJ whole genome shotgun (WGS) entry which is preliminary data.</text>
</comment>
<name>A0A6G0T2A0_APHGL</name>
<dbReference type="EMBL" id="VYZN01000068">
    <property type="protein sequence ID" value="KAE9524475.1"/>
    <property type="molecule type" value="Genomic_DNA"/>
</dbReference>
<accession>A0A6G0T2A0</accession>
<protein>
    <submittedName>
        <fullName evidence="1">Uncharacterized protein</fullName>
    </submittedName>
</protein>
<evidence type="ECO:0000313" key="1">
    <source>
        <dbReference type="EMBL" id="KAE9524475.1"/>
    </source>
</evidence>
<sequence length="203" mass="22116">MDAVLDDLTRDKLGFRLLNSSTTVDGRIFSVLPVAFGACEYDVHPYSDSLTGSCRQVKRPLGRLYHKRATLSLDAVRMVDLSGKLPNTHTYLKTYRHPRRDFLVGRGGARSLIGGVRPIVGPVSVIGQGPRLPVEHEPSLQPLTSASANVIIATGTGKLFQIATARRAVDPEVPVDARAVVVVQLVSRRLDVCAQVERRLIIG</sequence>
<proteinExistence type="predicted"/>
<organism evidence="1 2">
    <name type="scientific">Aphis glycines</name>
    <name type="common">Soybean aphid</name>
    <dbReference type="NCBI Taxonomy" id="307491"/>
    <lineage>
        <taxon>Eukaryota</taxon>
        <taxon>Metazoa</taxon>
        <taxon>Ecdysozoa</taxon>
        <taxon>Arthropoda</taxon>
        <taxon>Hexapoda</taxon>
        <taxon>Insecta</taxon>
        <taxon>Pterygota</taxon>
        <taxon>Neoptera</taxon>
        <taxon>Paraneoptera</taxon>
        <taxon>Hemiptera</taxon>
        <taxon>Sternorrhyncha</taxon>
        <taxon>Aphidomorpha</taxon>
        <taxon>Aphidoidea</taxon>
        <taxon>Aphididae</taxon>
        <taxon>Aphidini</taxon>
        <taxon>Aphis</taxon>
        <taxon>Aphis</taxon>
    </lineage>
</organism>
<gene>
    <name evidence="1" type="ORF">AGLY_015196</name>
</gene>
<evidence type="ECO:0000313" key="2">
    <source>
        <dbReference type="Proteomes" id="UP000475862"/>
    </source>
</evidence>